<protein>
    <submittedName>
        <fullName evidence="5">Helix-turn-helix transcriptional regulator</fullName>
    </submittedName>
</protein>
<keyword evidence="6" id="KW-1185">Reference proteome</keyword>
<keyword evidence="3" id="KW-0804">Transcription</keyword>
<dbReference type="SUPFAM" id="SSF46894">
    <property type="entry name" value="C-terminal effector domain of the bipartite response regulators"/>
    <property type="match status" value="1"/>
</dbReference>
<dbReference type="SMART" id="SM00421">
    <property type="entry name" value="HTH_LUXR"/>
    <property type="match status" value="1"/>
</dbReference>
<evidence type="ECO:0000313" key="5">
    <source>
        <dbReference type="EMBL" id="MFD2275419.1"/>
    </source>
</evidence>
<dbReference type="InterPro" id="IPR039420">
    <property type="entry name" value="WalR-like"/>
</dbReference>
<evidence type="ECO:0000313" key="6">
    <source>
        <dbReference type="Proteomes" id="UP001597297"/>
    </source>
</evidence>
<accession>A0ABW5E070</accession>
<dbReference type="InterPro" id="IPR036388">
    <property type="entry name" value="WH-like_DNA-bd_sf"/>
</dbReference>
<dbReference type="EMBL" id="JBHUJC010000010">
    <property type="protein sequence ID" value="MFD2275419.1"/>
    <property type="molecule type" value="Genomic_DNA"/>
</dbReference>
<gene>
    <name evidence="5" type="ORF">ACFSQZ_02955</name>
</gene>
<sequence>MKAKETLASQTRSWLTNPFTTMIQDIQIGSSTQVINRGSSREPKATHGFKTRTLKSITQNKKSQDGSIAKITNADQLSLLKLFGGIASSQETLSEKKQSALNQVAELIGSDAWFWCRVSEEFIVAGSEQTNYVGGGELGQYIQEMLKSHIFQVYRAQEVGSQRTMVINDGGPFSCIYSLRKMEDGNTSLFVSFRTEHNTSFTESETHFLDLSLGYLPFIHDYVHDAKKMALTPKMKLVLKFLKEGHSRKMIAAQLGISVNTVSAYVRDIYREYDVHSHAELIKYFHDAD</sequence>
<dbReference type="RefSeq" id="WP_377092638.1">
    <property type="nucleotide sequence ID" value="NZ_JBHSJM010000001.1"/>
</dbReference>
<evidence type="ECO:0000256" key="2">
    <source>
        <dbReference type="ARBA" id="ARBA00023125"/>
    </source>
</evidence>
<evidence type="ECO:0000256" key="3">
    <source>
        <dbReference type="ARBA" id="ARBA00023163"/>
    </source>
</evidence>
<keyword evidence="2" id="KW-0238">DNA-binding</keyword>
<name>A0ABW5E070_9BACT</name>
<dbReference type="Gene3D" id="1.10.10.10">
    <property type="entry name" value="Winged helix-like DNA-binding domain superfamily/Winged helix DNA-binding domain"/>
    <property type="match status" value="1"/>
</dbReference>
<dbReference type="InterPro" id="IPR016032">
    <property type="entry name" value="Sig_transdc_resp-reg_C-effctor"/>
</dbReference>
<evidence type="ECO:0000259" key="4">
    <source>
        <dbReference type="PROSITE" id="PS50043"/>
    </source>
</evidence>
<comment type="caution">
    <text evidence="5">The sequence shown here is derived from an EMBL/GenBank/DDBJ whole genome shotgun (WGS) entry which is preliminary data.</text>
</comment>
<dbReference type="PANTHER" id="PTHR43214">
    <property type="entry name" value="TWO-COMPONENT RESPONSE REGULATOR"/>
    <property type="match status" value="1"/>
</dbReference>
<evidence type="ECO:0000256" key="1">
    <source>
        <dbReference type="ARBA" id="ARBA00023015"/>
    </source>
</evidence>
<dbReference type="PRINTS" id="PR00038">
    <property type="entry name" value="HTHLUXR"/>
</dbReference>
<organism evidence="5 6">
    <name type="scientific">Rubritalea spongiae</name>
    <dbReference type="NCBI Taxonomy" id="430797"/>
    <lineage>
        <taxon>Bacteria</taxon>
        <taxon>Pseudomonadati</taxon>
        <taxon>Verrucomicrobiota</taxon>
        <taxon>Verrucomicrobiia</taxon>
        <taxon>Verrucomicrobiales</taxon>
        <taxon>Rubritaleaceae</taxon>
        <taxon>Rubritalea</taxon>
    </lineage>
</organism>
<proteinExistence type="predicted"/>
<dbReference type="InterPro" id="IPR000792">
    <property type="entry name" value="Tscrpt_reg_LuxR_C"/>
</dbReference>
<dbReference type="Pfam" id="PF00196">
    <property type="entry name" value="GerE"/>
    <property type="match status" value="1"/>
</dbReference>
<dbReference type="Proteomes" id="UP001597297">
    <property type="component" value="Unassembled WGS sequence"/>
</dbReference>
<dbReference type="CDD" id="cd06170">
    <property type="entry name" value="LuxR_C_like"/>
    <property type="match status" value="1"/>
</dbReference>
<dbReference type="PANTHER" id="PTHR43214:SF41">
    <property type="entry name" value="NITRATE_NITRITE RESPONSE REGULATOR PROTEIN NARP"/>
    <property type="match status" value="1"/>
</dbReference>
<reference evidence="6" key="1">
    <citation type="journal article" date="2019" name="Int. J. Syst. Evol. Microbiol.">
        <title>The Global Catalogue of Microorganisms (GCM) 10K type strain sequencing project: providing services to taxonomists for standard genome sequencing and annotation.</title>
        <authorList>
            <consortium name="The Broad Institute Genomics Platform"/>
            <consortium name="The Broad Institute Genome Sequencing Center for Infectious Disease"/>
            <person name="Wu L."/>
            <person name="Ma J."/>
        </authorList>
    </citation>
    <scope>NUCLEOTIDE SEQUENCE [LARGE SCALE GENOMIC DNA]</scope>
    <source>
        <strain evidence="6">JCM 16545</strain>
    </source>
</reference>
<feature type="domain" description="HTH luxR-type" evidence="4">
    <location>
        <begin position="224"/>
        <end position="289"/>
    </location>
</feature>
<keyword evidence="1" id="KW-0805">Transcription regulation</keyword>
<dbReference type="PROSITE" id="PS50043">
    <property type="entry name" value="HTH_LUXR_2"/>
    <property type="match status" value="1"/>
</dbReference>